<dbReference type="EMBL" id="CAJVQC010069170">
    <property type="protein sequence ID" value="CAG8808705.1"/>
    <property type="molecule type" value="Genomic_DNA"/>
</dbReference>
<comment type="caution">
    <text evidence="1">The sequence shown here is derived from an EMBL/GenBank/DDBJ whole genome shotgun (WGS) entry which is preliminary data.</text>
</comment>
<evidence type="ECO:0000313" key="2">
    <source>
        <dbReference type="Proteomes" id="UP000789920"/>
    </source>
</evidence>
<gene>
    <name evidence="1" type="ORF">RPERSI_LOCUS22690</name>
</gene>
<feature type="non-terminal residue" evidence="1">
    <location>
        <position position="52"/>
    </location>
</feature>
<keyword evidence="2" id="KW-1185">Reference proteome</keyword>
<proteinExistence type="predicted"/>
<evidence type="ECO:0000313" key="1">
    <source>
        <dbReference type="EMBL" id="CAG8808705.1"/>
    </source>
</evidence>
<reference evidence="1" key="1">
    <citation type="submission" date="2021-06" db="EMBL/GenBank/DDBJ databases">
        <authorList>
            <person name="Kallberg Y."/>
            <person name="Tangrot J."/>
            <person name="Rosling A."/>
        </authorList>
    </citation>
    <scope>NUCLEOTIDE SEQUENCE</scope>
    <source>
        <strain evidence="1">MA461A</strain>
    </source>
</reference>
<feature type="non-terminal residue" evidence="1">
    <location>
        <position position="1"/>
    </location>
</feature>
<name>A0ACA9RTS0_9GLOM</name>
<sequence>NLSYDGVNSVAAAKRENFVLITELKNTSTMEDYTFEQTLNTTFFNSIEQDFE</sequence>
<accession>A0ACA9RTS0</accession>
<dbReference type="Proteomes" id="UP000789920">
    <property type="component" value="Unassembled WGS sequence"/>
</dbReference>
<organism evidence="1 2">
    <name type="scientific">Racocetra persica</name>
    <dbReference type="NCBI Taxonomy" id="160502"/>
    <lineage>
        <taxon>Eukaryota</taxon>
        <taxon>Fungi</taxon>
        <taxon>Fungi incertae sedis</taxon>
        <taxon>Mucoromycota</taxon>
        <taxon>Glomeromycotina</taxon>
        <taxon>Glomeromycetes</taxon>
        <taxon>Diversisporales</taxon>
        <taxon>Gigasporaceae</taxon>
        <taxon>Racocetra</taxon>
    </lineage>
</organism>
<protein>
    <submittedName>
        <fullName evidence="1">29445_t:CDS:1</fullName>
    </submittedName>
</protein>